<proteinExistence type="predicted"/>
<keyword evidence="3" id="KW-1185">Reference proteome</keyword>
<dbReference type="AlphaFoldDB" id="A0A913YCG6"/>
<feature type="region of interest" description="Disordered" evidence="1">
    <location>
        <begin position="89"/>
        <end position="110"/>
    </location>
</feature>
<dbReference type="EnsemblMetazoa" id="XM_028657189.1">
    <property type="protein sequence ID" value="XP_028512990.1"/>
    <property type="gene ID" value="LOC114574484"/>
</dbReference>
<sequence length="290" mass="32932">MSNKKNAVYNTRQRHSHPLVHPYEQAKKQNKSYRIGDDTISLIHQTGPCSQSSSNCIKCNALLQGLNCPVGSYIQGEIFTKAVRQMQERNSFSNTHKSSNSLQAPSPPTSKKPDGFCESCHELEFELCNNRHAQGQFCLSALSRTSNQATNESPDYVAFQGKESHASQTQCNKCFSLDGHLRNSLIRDMRNYYGTQEWQDKSKDLGDCYANKDGIPYAPFAVEPSSFVQKTFSCARCKEMCSDSFKSDRLRNEWTPWNPYPMKDSFDKSTCRRCSTRGLVCNGCRIWSFD</sequence>
<evidence type="ECO:0000313" key="3">
    <source>
        <dbReference type="Proteomes" id="UP000887567"/>
    </source>
</evidence>
<accession>A0A913YCG6</accession>
<name>A0A913YCG6_EXADI</name>
<dbReference type="GeneID" id="114574484"/>
<evidence type="ECO:0000313" key="2">
    <source>
        <dbReference type="EnsemblMetazoa" id="XP_028512990.1"/>
    </source>
</evidence>
<reference evidence="2" key="1">
    <citation type="submission" date="2022-11" db="UniProtKB">
        <authorList>
            <consortium name="EnsemblMetazoa"/>
        </authorList>
    </citation>
    <scope>IDENTIFICATION</scope>
</reference>
<organism evidence="2 3">
    <name type="scientific">Exaiptasia diaphana</name>
    <name type="common">Tropical sea anemone</name>
    <name type="synonym">Aiptasia pulchella</name>
    <dbReference type="NCBI Taxonomy" id="2652724"/>
    <lineage>
        <taxon>Eukaryota</taxon>
        <taxon>Metazoa</taxon>
        <taxon>Cnidaria</taxon>
        <taxon>Anthozoa</taxon>
        <taxon>Hexacorallia</taxon>
        <taxon>Actiniaria</taxon>
        <taxon>Aiptasiidae</taxon>
        <taxon>Exaiptasia</taxon>
    </lineage>
</organism>
<feature type="compositionally biased region" description="Polar residues" evidence="1">
    <location>
        <begin position="89"/>
        <end position="104"/>
    </location>
</feature>
<dbReference type="Proteomes" id="UP000887567">
    <property type="component" value="Unplaced"/>
</dbReference>
<evidence type="ECO:0000256" key="1">
    <source>
        <dbReference type="SAM" id="MobiDB-lite"/>
    </source>
</evidence>
<dbReference type="RefSeq" id="XP_028512990.1">
    <property type="nucleotide sequence ID" value="XM_028657189.1"/>
</dbReference>
<protein>
    <submittedName>
        <fullName evidence="2">Uncharacterized protein</fullName>
    </submittedName>
</protein>
<dbReference type="KEGG" id="epa:114574484"/>